<feature type="compositionally biased region" description="Polar residues" evidence="1">
    <location>
        <begin position="31"/>
        <end position="54"/>
    </location>
</feature>
<organism evidence="3 4">
    <name type="scientific">Microvirga terrae</name>
    <dbReference type="NCBI Taxonomy" id="2740529"/>
    <lineage>
        <taxon>Bacteria</taxon>
        <taxon>Pseudomonadati</taxon>
        <taxon>Pseudomonadota</taxon>
        <taxon>Alphaproteobacteria</taxon>
        <taxon>Hyphomicrobiales</taxon>
        <taxon>Methylobacteriaceae</taxon>
        <taxon>Microvirga</taxon>
    </lineage>
</organism>
<dbReference type="EMBL" id="CP102846">
    <property type="protein sequence ID" value="UVF22598.1"/>
    <property type="molecule type" value="Genomic_DNA"/>
</dbReference>
<accession>A0ABY5S014</accession>
<dbReference type="Proteomes" id="UP001017257">
    <property type="component" value="Plasmid pR24_1"/>
</dbReference>
<evidence type="ECO:0000256" key="1">
    <source>
        <dbReference type="SAM" id="MobiDB-lite"/>
    </source>
</evidence>
<keyword evidence="2" id="KW-0732">Signal</keyword>
<keyword evidence="3" id="KW-0614">Plasmid</keyword>
<dbReference type="PROSITE" id="PS51318">
    <property type="entry name" value="TAT"/>
    <property type="match status" value="1"/>
</dbReference>
<dbReference type="InterPro" id="IPR006311">
    <property type="entry name" value="TAT_signal"/>
</dbReference>
<geneLocation type="plasmid" evidence="3 4">
    <name>pR24_1</name>
</geneLocation>
<dbReference type="Pfam" id="PF13618">
    <property type="entry name" value="Gluconate_2-dh3"/>
    <property type="match status" value="1"/>
</dbReference>
<evidence type="ECO:0000313" key="3">
    <source>
        <dbReference type="EMBL" id="UVF22598.1"/>
    </source>
</evidence>
<protein>
    <submittedName>
        <fullName evidence="3">Gluconate 2-dehydrogenase subunit 3 family protein</fullName>
    </submittedName>
</protein>
<sequence>MTDPKDDRPLTPSRRRFLAAGVAATALATGSGNAQTSAPSGLSQPIPGSSTDQVPRTGETATPGPQGYRFLTSTEVETLTAMIDRLIPSDSLGPGGVEAGVLTFIDRELGGQFGAAARWYMQGPWPAGSPSQGWQVALTPAQIYRTGLLALDRWCLGRKGKRFTELAMSEQDAVMTLMEAGKIHLEGFSSAVFFQILWQNTVEGYLGDPLYGGNRNMAAWKAINFPGANPVLTPAVDLNGELYEIEPIAIGS</sequence>
<keyword evidence="4" id="KW-1185">Reference proteome</keyword>
<dbReference type="RefSeq" id="WP_173945430.1">
    <property type="nucleotide sequence ID" value="NZ_CP102846.1"/>
</dbReference>
<proteinExistence type="predicted"/>
<feature type="region of interest" description="Disordered" evidence="1">
    <location>
        <begin position="29"/>
        <end position="68"/>
    </location>
</feature>
<feature type="chain" id="PRO_5045465165" evidence="2">
    <location>
        <begin position="35"/>
        <end position="252"/>
    </location>
</feature>
<evidence type="ECO:0000313" key="4">
    <source>
        <dbReference type="Proteomes" id="UP001017257"/>
    </source>
</evidence>
<gene>
    <name evidence="3" type="ORF">HPT29_026015</name>
</gene>
<dbReference type="InterPro" id="IPR027056">
    <property type="entry name" value="Gluconate_2DH_su3"/>
</dbReference>
<name>A0ABY5S014_9HYPH</name>
<evidence type="ECO:0000256" key="2">
    <source>
        <dbReference type="SAM" id="SignalP"/>
    </source>
</evidence>
<feature type="signal peptide" evidence="2">
    <location>
        <begin position="1"/>
        <end position="34"/>
    </location>
</feature>
<reference evidence="3" key="1">
    <citation type="submission" date="2022-08" db="EMBL/GenBank/DDBJ databases">
        <title>Microvirga terrae sp. nov., isolated from soil.</title>
        <authorList>
            <person name="Kim K.H."/>
            <person name="Seo Y.L."/>
            <person name="Kim J.M."/>
            <person name="Lee J.K."/>
            <person name="Han D.M."/>
            <person name="Jeon C.O."/>
        </authorList>
    </citation>
    <scope>NUCLEOTIDE SEQUENCE</scope>
    <source>
        <strain evidence="3">R24</strain>
        <plasmid evidence="3">pR24_1</plasmid>
    </source>
</reference>